<proteinExistence type="predicted"/>
<dbReference type="InParanoid" id="A0A7R8UVF4"/>
<dbReference type="EMBL" id="LR899012">
    <property type="protein sequence ID" value="CAD7087778.1"/>
    <property type="molecule type" value="Genomic_DNA"/>
</dbReference>
<reference evidence="1 2" key="1">
    <citation type="submission" date="2020-11" db="EMBL/GenBank/DDBJ databases">
        <authorList>
            <person name="Wallbank WR R."/>
            <person name="Pardo Diaz C."/>
            <person name="Kozak K."/>
            <person name="Martin S."/>
            <person name="Jiggins C."/>
            <person name="Moest M."/>
            <person name="Warren A I."/>
            <person name="Generalovic N T."/>
            <person name="Byers J.R.P. K."/>
            <person name="Montejo-Kovacevich G."/>
            <person name="Yen C E."/>
        </authorList>
    </citation>
    <scope>NUCLEOTIDE SEQUENCE [LARGE SCALE GENOMIC DNA]</scope>
</reference>
<gene>
    <name evidence="1" type="ORF">HERILL_LOCUS10460</name>
</gene>
<evidence type="ECO:0000313" key="1">
    <source>
        <dbReference type="EMBL" id="CAD7087778.1"/>
    </source>
</evidence>
<dbReference type="AlphaFoldDB" id="A0A7R8UVF4"/>
<protein>
    <submittedName>
        <fullName evidence="1">Uncharacterized protein</fullName>
    </submittedName>
</protein>
<accession>A0A7R8UVF4</accession>
<organism evidence="1 2">
    <name type="scientific">Hermetia illucens</name>
    <name type="common">Black soldier fly</name>
    <dbReference type="NCBI Taxonomy" id="343691"/>
    <lineage>
        <taxon>Eukaryota</taxon>
        <taxon>Metazoa</taxon>
        <taxon>Ecdysozoa</taxon>
        <taxon>Arthropoda</taxon>
        <taxon>Hexapoda</taxon>
        <taxon>Insecta</taxon>
        <taxon>Pterygota</taxon>
        <taxon>Neoptera</taxon>
        <taxon>Endopterygota</taxon>
        <taxon>Diptera</taxon>
        <taxon>Brachycera</taxon>
        <taxon>Stratiomyomorpha</taxon>
        <taxon>Stratiomyidae</taxon>
        <taxon>Hermetiinae</taxon>
        <taxon>Hermetia</taxon>
    </lineage>
</organism>
<evidence type="ECO:0000313" key="2">
    <source>
        <dbReference type="Proteomes" id="UP000594454"/>
    </source>
</evidence>
<dbReference type="Proteomes" id="UP000594454">
    <property type="component" value="Chromosome 4"/>
</dbReference>
<dbReference type="InterPro" id="IPR005312">
    <property type="entry name" value="DUF1759"/>
</dbReference>
<sequence>MSLPEFDGDISNWPPFRDSYESLVHKNELNPVDKFAYLRSVLKESSLFAHPRVYRENYTDLRKLVTSLNKIVHSLAVLDIPVNSSNAIFVHVEVDKLNLVTKKHWETQTKDIEDPSFNDFKSFVLGQCQI</sequence>
<keyword evidence="2" id="KW-1185">Reference proteome</keyword>
<dbReference type="Pfam" id="PF03564">
    <property type="entry name" value="DUF1759"/>
    <property type="match status" value="1"/>
</dbReference>
<name>A0A7R8UVF4_HERIL</name>